<comment type="caution">
    <text evidence="4">The sequence shown here is derived from an EMBL/GenBank/DDBJ whole genome shotgun (WGS) entry which is preliminary data.</text>
</comment>
<dbReference type="SUPFAM" id="SSF46689">
    <property type="entry name" value="Homeodomain-like"/>
    <property type="match status" value="1"/>
</dbReference>
<name>A0ABQ0WY26_9LACO</name>
<dbReference type="EMBL" id="BJZK01000023">
    <property type="protein sequence ID" value="GEO72611.1"/>
    <property type="molecule type" value="Genomic_DNA"/>
</dbReference>
<protein>
    <submittedName>
        <fullName evidence="4">TetR family transcriptional regulator</fullName>
    </submittedName>
</protein>
<feature type="DNA-binding region" description="H-T-H motif" evidence="2">
    <location>
        <begin position="33"/>
        <end position="52"/>
    </location>
</feature>
<proteinExistence type="predicted"/>
<dbReference type="Gene3D" id="1.10.357.10">
    <property type="entry name" value="Tetracycline Repressor, domain 2"/>
    <property type="match status" value="1"/>
</dbReference>
<accession>A0ABQ0WY26</accession>
<evidence type="ECO:0000256" key="2">
    <source>
        <dbReference type="PROSITE-ProRule" id="PRU00335"/>
    </source>
</evidence>
<keyword evidence="1 2" id="KW-0238">DNA-binding</keyword>
<dbReference type="PROSITE" id="PS50977">
    <property type="entry name" value="HTH_TETR_2"/>
    <property type="match status" value="1"/>
</dbReference>
<evidence type="ECO:0000313" key="5">
    <source>
        <dbReference type="Proteomes" id="UP000321794"/>
    </source>
</evidence>
<dbReference type="InterPro" id="IPR001647">
    <property type="entry name" value="HTH_TetR"/>
</dbReference>
<dbReference type="InterPro" id="IPR050624">
    <property type="entry name" value="HTH-type_Tx_Regulator"/>
</dbReference>
<feature type="domain" description="HTH tetR-type" evidence="3">
    <location>
        <begin position="10"/>
        <end position="70"/>
    </location>
</feature>
<keyword evidence="5" id="KW-1185">Reference proteome</keyword>
<gene>
    <name evidence="4" type="ORF">LZY01_17790</name>
</gene>
<dbReference type="Proteomes" id="UP000321794">
    <property type="component" value="Unassembled WGS sequence"/>
</dbReference>
<sequence>MMTTTDKRVLRTQRALTQALEELAIHHDYQDITVTNLTRAAGINRKTFYLHYNSIDDLVNQFADQITRQLAAIIHQHPIKTVYQHPGLLLDDFVDFAEAHSAAVKRLLFSDDYSRFANRIERQLTQVLADAIRDSYPLSRQDALIAAHFLIHNTLSLFSYFSTQATGGKIDRTVFKQYVERLNMTGVSTFFN</sequence>
<dbReference type="RefSeq" id="WP_057730488.1">
    <property type="nucleotide sequence ID" value="NZ_BJZK01000023.1"/>
</dbReference>
<reference evidence="4 5" key="1">
    <citation type="submission" date="2019-07" db="EMBL/GenBank/DDBJ databases">
        <title>Whole genome shotgun sequence of Lactobacillus zymae NBRC 107157.</title>
        <authorList>
            <person name="Hosoyama A."/>
            <person name="Uohara A."/>
            <person name="Ohji S."/>
            <person name="Ichikawa N."/>
        </authorList>
    </citation>
    <scope>NUCLEOTIDE SEQUENCE [LARGE SCALE GENOMIC DNA]</scope>
    <source>
        <strain evidence="4 5">NBRC 107157</strain>
    </source>
</reference>
<evidence type="ECO:0000259" key="3">
    <source>
        <dbReference type="PROSITE" id="PS50977"/>
    </source>
</evidence>
<evidence type="ECO:0000313" key="4">
    <source>
        <dbReference type="EMBL" id="GEO72611.1"/>
    </source>
</evidence>
<dbReference type="PANTHER" id="PTHR43479:SF11">
    <property type="entry name" value="ACREF_ENVCD OPERON REPRESSOR-RELATED"/>
    <property type="match status" value="1"/>
</dbReference>
<organism evidence="4 5">
    <name type="scientific">Levilactobacillus zymae</name>
    <dbReference type="NCBI Taxonomy" id="267363"/>
    <lineage>
        <taxon>Bacteria</taxon>
        <taxon>Bacillati</taxon>
        <taxon>Bacillota</taxon>
        <taxon>Bacilli</taxon>
        <taxon>Lactobacillales</taxon>
        <taxon>Lactobacillaceae</taxon>
        <taxon>Levilactobacillus</taxon>
    </lineage>
</organism>
<evidence type="ECO:0000256" key="1">
    <source>
        <dbReference type="ARBA" id="ARBA00023125"/>
    </source>
</evidence>
<dbReference type="InterPro" id="IPR009057">
    <property type="entry name" value="Homeodomain-like_sf"/>
</dbReference>
<dbReference type="PANTHER" id="PTHR43479">
    <property type="entry name" value="ACREF/ENVCD OPERON REPRESSOR-RELATED"/>
    <property type="match status" value="1"/>
</dbReference>
<dbReference type="Pfam" id="PF00440">
    <property type="entry name" value="TetR_N"/>
    <property type="match status" value="1"/>
</dbReference>